<feature type="binding site" evidence="15">
    <location>
        <position position="261"/>
    </location>
    <ligand>
        <name>substrate</name>
    </ligand>
</feature>
<dbReference type="SUPFAM" id="SSF52922">
    <property type="entry name" value="TK C-terminal domain-like"/>
    <property type="match status" value="1"/>
</dbReference>
<evidence type="ECO:0000259" key="19">
    <source>
        <dbReference type="SMART" id="SM00861"/>
    </source>
</evidence>
<dbReference type="InterPro" id="IPR005475">
    <property type="entry name" value="Transketolase-like_Pyr-bd"/>
</dbReference>
<evidence type="ECO:0000256" key="5">
    <source>
        <dbReference type="ARBA" id="ARBA00011738"/>
    </source>
</evidence>
<dbReference type="RefSeq" id="WP_009180647.1">
    <property type="nucleotide sequence ID" value="NZ_CM001368.1"/>
</dbReference>
<evidence type="ECO:0000256" key="8">
    <source>
        <dbReference type="ARBA" id="ARBA00022723"/>
    </source>
</evidence>
<evidence type="ECO:0000256" key="2">
    <source>
        <dbReference type="ARBA" id="ARBA00001936"/>
    </source>
</evidence>
<evidence type="ECO:0000256" key="15">
    <source>
        <dbReference type="PIRSR" id="PIRSR605478-2"/>
    </source>
</evidence>
<keyword evidence="8 17" id="KW-0479">Metal-binding</keyword>
<accession>G7Q4L3</accession>
<dbReference type="Gene3D" id="3.40.50.970">
    <property type="match status" value="2"/>
</dbReference>
<feature type="binding site" evidence="16">
    <location>
        <position position="186"/>
    </location>
    <ligand>
        <name>thiamine diphosphate</name>
        <dbReference type="ChEBI" id="CHEBI:58937"/>
    </ligand>
</feature>
<dbReference type="GO" id="GO:0004802">
    <property type="term" value="F:transketolase activity"/>
    <property type="evidence" value="ECO:0007669"/>
    <property type="project" value="UniProtKB-UniRule"/>
</dbReference>
<dbReference type="GO" id="GO:0005829">
    <property type="term" value="C:cytosol"/>
    <property type="evidence" value="ECO:0007669"/>
    <property type="project" value="TreeGrafter"/>
</dbReference>
<evidence type="ECO:0000313" key="20">
    <source>
        <dbReference type="EMBL" id="EHJ47236.1"/>
    </source>
</evidence>
<feature type="binding site" evidence="16">
    <location>
        <position position="435"/>
    </location>
    <ligand>
        <name>thiamine diphosphate</name>
        <dbReference type="ChEBI" id="CHEBI:58937"/>
    </ligand>
</feature>
<comment type="cofactor">
    <cofactor evidence="16">
        <name>thiamine diphosphate</name>
        <dbReference type="ChEBI" id="CHEBI:58937"/>
    </cofactor>
    <text evidence="16">Binds 1 thiamine pyrophosphate per subunit. During the reaction, the substrate forms a covalent intermediate with the cofactor.</text>
</comment>
<dbReference type="CDD" id="cd07033">
    <property type="entry name" value="TPP_PYR_DXS_TK_like"/>
    <property type="match status" value="1"/>
</dbReference>
<feature type="binding site" evidence="15">
    <location>
        <position position="467"/>
    </location>
    <ligand>
        <name>substrate</name>
    </ligand>
</feature>
<dbReference type="PANTHER" id="PTHR43522">
    <property type="entry name" value="TRANSKETOLASE"/>
    <property type="match status" value="1"/>
</dbReference>
<evidence type="ECO:0000256" key="12">
    <source>
        <dbReference type="ARBA" id="ARBA00049473"/>
    </source>
</evidence>
<dbReference type="Pfam" id="PF00456">
    <property type="entry name" value="Transketolase_N"/>
    <property type="match status" value="1"/>
</dbReference>
<evidence type="ECO:0000256" key="6">
    <source>
        <dbReference type="ARBA" id="ARBA00013152"/>
    </source>
</evidence>
<comment type="subunit">
    <text evidence="5">Homodimer.</text>
</comment>
<feature type="domain" description="Transketolase-like pyrimidine-binding" evidence="19">
    <location>
        <begin position="350"/>
        <end position="523"/>
    </location>
</feature>
<keyword evidence="10 17" id="KW-0460">Magnesium</keyword>
<dbReference type="SUPFAM" id="SSF52518">
    <property type="entry name" value="Thiamin diphosphate-binding fold (THDP-binding)"/>
    <property type="match status" value="2"/>
</dbReference>
<evidence type="ECO:0000256" key="14">
    <source>
        <dbReference type="PIRSR" id="PIRSR605478-1"/>
    </source>
</evidence>
<evidence type="ECO:0000256" key="1">
    <source>
        <dbReference type="ARBA" id="ARBA00001913"/>
    </source>
</evidence>
<feature type="binding site" evidence="16">
    <location>
        <position position="157"/>
    </location>
    <ligand>
        <name>thiamine diphosphate</name>
        <dbReference type="ChEBI" id="CHEBI:58937"/>
    </ligand>
</feature>
<evidence type="ECO:0000256" key="3">
    <source>
        <dbReference type="ARBA" id="ARBA00001941"/>
    </source>
</evidence>
<feature type="binding site" evidence="15">
    <location>
        <position position="31"/>
    </location>
    <ligand>
        <name>substrate</name>
    </ligand>
</feature>
<feature type="binding site" evidence="17">
    <location>
        <position position="156"/>
    </location>
    <ligand>
        <name>Mg(2+)</name>
        <dbReference type="ChEBI" id="CHEBI:18420"/>
    </ligand>
</feature>
<evidence type="ECO:0000256" key="9">
    <source>
        <dbReference type="ARBA" id="ARBA00022837"/>
    </source>
</evidence>
<feature type="binding site" evidence="15">
    <location>
        <position position="471"/>
    </location>
    <ligand>
        <name>substrate</name>
    </ligand>
</feature>
<dbReference type="GO" id="GO:0006098">
    <property type="term" value="P:pentose-phosphate shunt"/>
    <property type="evidence" value="ECO:0007669"/>
    <property type="project" value="TreeGrafter"/>
</dbReference>
<proteinExistence type="inferred from homology"/>
<name>G7Q4L3_9BACT</name>
<feature type="binding site" evidence="17">
    <location>
        <position position="188"/>
    </location>
    <ligand>
        <name>Mg(2+)</name>
        <dbReference type="ChEBI" id="CHEBI:18420"/>
    </ligand>
</feature>
<evidence type="ECO:0000256" key="11">
    <source>
        <dbReference type="ARBA" id="ARBA00023052"/>
    </source>
</evidence>
<keyword evidence="21" id="KW-1185">Reference proteome</keyword>
<feature type="binding site" evidence="15">
    <location>
        <position position="353"/>
    </location>
    <ligand>
        <name>substrate</name>
    </ligand>
</feature>
<evidence type="ECO:0000256" key="7">
    <source>
        <dbReference type="ARBA" id="ARBA00022679"/>
    </source>
</evidence>
<dbReference type="InterPro" id="IPR029061">
    <property type="entry name" value="THDP-binding"/>
</dbReference>
<dbReference type="PANTHER" id="PTHR43522:SF2">
    <property type="entry name" value="TRANSKETOLASE 1-RELATED"/>
    <property type="match status" value="1"/>
</dbReference>
<comment type="catalytic activity">
    <reaction evidence="12">
        <text>D-sedoheptulose 7-phosphate + D-glyceraldehyde 3-phosphate = aldehydo-D-ribose 5-phosphate + D-xylulose 5-phosphate</text>
        <dbReference type="Rhea" id="RHEA:10508"/>
        <dbReference type="ChEBI" id="CHEBI:57483"/>
        <dbReference type="ChEBI" id="CHEBI:57737"/>
        <dbReference type="ChEBI" id="CHEBI:58273"/>
        <dbReference type="ChEBI" id="CHEBI:59776"/>
        <dbReference type="EC" id="2.2.1.1"/>
    </reaction>
</comment>
<feature type="binding site" evidence="15">
    <location>
        <position position="459"/>
    </location>
    <ligand>
        <name>substrate</name>
    </ligand>
</feature>
<dbReference type="CDD" id="cd02012">
    <property type="entry name" value="TPP_TK"/>
    <property type="match status" value="1"/>
</dbReference>
<comment type="similarity">
    <text evidence="4">Belongs to the transketolase family.</text>
</comment>
<dbReference type="InterPro" id="IPR020826">
    <property type="entry name" value="Transketolase_BS"/>
</dbReference>
<dbReference type="Gene3D" id="3.40.50.920">
    <property type="match status" value="1"/>
</dbReference>
<comment type="cofactor">
    <cofactor evidence="3">
        <name>Co(2+)</name>
        <dbReference type="ChEBI" id="CHEBI:48828"/>
    </cofactor>
</comment>
<dbReference type="eggNOG" id="COG0021">
    <property type="taxonomic scope" value="Bacteria"/>
</dbReference>
<dbReference type="EMBL" id="CM001368">
    <property type="protein sequence ID" value="EHJ47236.1"/>
    <property type="molecule type" value="Genomic_DNA"/>
</dbReference>
<feature type="binding site" evidence="16">
    <location>
        <position position="71"/>
    </location>
    <ligand>
        <name>thiamine diphosphate</name>
        <dbReference type="ChEBI" id="CHEBI:58937"/>
    </ligand>
</feature>
<dbReference type="EC" id="2.2.1.1" evidence="6 13"/>
<dbReference type="Pfam" id="PF22613">
    <property type="entry name" value="Transketolase_C_1"/>
    <property type="match status" value="1"/>
</dbReference>
<dbReference type="SMART" id="SM00861">
    <property type="entry name" value="Transket_pyr"/>
    <property type="match status" value="1"/>
</dbReference>
<evidence type="ECO:0000256" key="10">
    <source>
        <dbReference type="ARBA" id="ARBA00022842"/>
    </source>
</evidence>
<evidence type="ECO:0000256" key="13">
    <source>
        <dbReference type="NCBIfam" id="TIGR00232"/>
    </source>
</evidence>
<reference evidence="21" key="1">
    <citation type="journal article" date="2015" name="Genome Announc.">
        <title>High-Quality Draft Genome Sequence of Desulfovibrio carbinoliphilus FW-101-2B, an Organic Acid-Oxidizing Sulfate-Reducing Bacterium Isolated from Uranium(VI)-Contaminated Groundwater.</title>
        <authorList>
            <person name="Ramsay B.D."/>
            <person name="Hwang C."/>
            <person name="Woo H.L."/>
            <person name="Carroll S.L."/>
            <person name="Lucas S."/>
            <person name="Han J."/>
            <person name="Lapidus A.L."/>
            <person name="Cheng J.F."/>
            <person name="Goodwin L.A."/>
            <person name="Pitluck S."/>
            <person name="Peters L."/>
            <person name="Chertkov O."/>
            <person name="Held B."/>
            <person name="Detter J.C."/>
            <person name="Han C.S."/>
            <person name="Tapia R."/>
            <person name="Land M.L."/>
            <person name="Hauser L.J."/>
            <person name="Kyrpides N.C."/>
            <person name="Ivanova N.N."/>
            <person name="Mikhailova N."/>
            <person name="Pagani I."/>
            <person name="Woyke T."/>
            <person name="Arkin A.P."/>
            <person name="Dehal P."/>
            <person name="Chivian D."/>
            <person name="Criddle C.S."/>
            <person name="Wu W."/>
            <person name="Chakraborty R."/>
            <person name="Hazen T.C."/>
            <person name="Fields M.W."/>
        </authorList>
    </citation>
    <scope>NUCLEOTIDE SEQUENCE [LARGE SCALE GENOMIC DNA]</scope>
    <source>
        <strain evidence="21">FW-101-2B</strain>
    </source>
</reference>
<dbReference type="AlphaFoldDB" id="G7Q4L3"/>
<sequence>MTVNAAAIDAKAVSAIKGLIMDATRKAASGHPGGAMSSADMAYVLFKDFLRYDPADPAWFGRDRFVLSAGHESMLLYALLHLRGILSMEDLTRFRQFGSKTPGHPENYETPGVECTTGPLGQGFSMAVGMATAETMLRERLGEDVAGHYTYVLSSDGDVQTPVFLGSAALAGLWGLSRLIVLFDKNQVQLAGPTSVCDATNHKKLFESLGWQALEIDGHDHAAIRAALETARAEKKRPTIIIGTTTIAKGSCTLEGNCASHGAPFSETEIKETKKLLGLPEDKSFSLPTDVADHFRAGFPKLAEARKAWNKSLEDRLDSDAAFEDLWRQVRRAPGNRALSWPVFEPAKAVATRSAWGAALNGLIDQLPLLVGGSADLDPSNQTEKFRQITGIFGAANPLGRNLCFGVREFPMGAIVNGIALHGGLIPFGATFLMFSDYERNALRMAALQRIPALHVFTHDSFYVGEDGPTHQPIEQVSSLRLIPNMLVARPADANETSACLEMALTQTSRPTCLLLTRQNLPILDHAAYPALKDGVKRGAYVLVDAADGNPDMVLLASGSEVSLAMAAAKLLPELAIRIVSMPCMELFNEQPQDYRDAVLPPAVPFRFAVEAGRPELWCQYTGSLDRVHGLSHFGASAPAETLADAYGFTPEKLAQKIKDAFDKK</sequence>
<evidence type="ECO:0000256" key="4">
    <source>
        <dbReference type="ARBA" id="ARBA00007131"/>
    </source>
</evidence>
<dbReference type="InterPro" id="IPR005478">
    <property type="entry name" value="Transketolase_bac-like"/>
</dbReference>
<organism evidence="20 21">
    <name type="scientific">Solidesulfovibrio carbinoliphilus subsp. oakridgensis</name>
    <dbReference type="NCBI Taxonomy" id="694327"/>
    <lineage>
        <taxon>Bacteria</taxon>
        <taxon>Pseudomonadati</taxon>
        <taxon>Thermodesulfobacteriota</taxon>
        <taxon>Desulfovibrionia</taxon>
        <taxon>Desulfovibrionales</taxon>
        <taxon>Desulfovibrionaceae</taxon>
        <taxon>Solidesulfovibrio</taxon>
    </lineage>
</organism>
<keyword evidence="11 16" id="KW-0786">Thiamine pyrophosphate</keyword>
<feature type="binding site" evidence="17">
    <location>
        <position position="186"/>
    </location>
    <ligand>
        <name>Mg(2+)</name>
        <dbReference type="ChEBI" id="CHEBI:18420"/>
    </ligand>
</feature>
<dbReference type="Pfam" id="PF02779">
    <property type="entry name" value="Transket_pyr"/>
    <property type="match status" value="1"/>
</dbReference>
<evidence type="ECO:0000256" key="18">
    <source>
        <dbReference type="PIRSR" id="PIRSR605478-5"/>
    </source>
</evidence>
<comment type="cofactor">
    <cofactor evidence="2">
        <name>Mn(2+)</name>
        <dbReference type="ChEBI" id="CHEBI:29035"/>
    </cofactor>
</comment>
<feature type="site" description="Important for catalytic activity" evidence="18">
    <location>
        <position position="261"/>
    </location>
</feature>
<keyword evidence="9" id="KW-0106">Calcium</keyword>
<evidence type="ECO:0000256" key="16">
    <source>
        <dbReference type="PIRSR" id="PIRSR605478-3"/>
    </source>
</evidence>
<dbReference type="NCBIfam" id="TIGR00232">
    <property type="entry name" value="tktlase_bact"/>
    <property type="match status" value="1"/>
</dbReference>
<dbReference type="STRING" id="694327.DFW101_1226"/>
<dbReference type="InterPro" id="IPR033247">
    <property type="entry name" value="Transketolase_fam"/>
</dbReference>
<feature type="binding site" evidence="15">
    <location>
        <position position="380"/>
    </location>
    <ligand>
        <name>substrate</name>
    </ligand>
</feature>
<comment type="cofactor">
    <cofactor evidence="17">
        <name>Mg(2+)</name>
        <dbReference type="ChEBI" id="CHEBI:18420"/>
    </cofactor>
    <text evidence="17">Binds 1 Mg(2+) ion per subunit. Can also utilize other divalent metal cations, such as Ca(2+), Mn(2+) and Co(2+).</text>
</comment>
<gene>
    <name evidence="20" type="ORF">DFW101_1226</name>
</gene>
<dbReference type="FunFam" id="3.40.50.920:FF:000003">
    <property type="entry name" value="Transketolase"/>
    <property type="match status" value="1"/>
</dbReference>
<dbReference type="FunFam" id="3.40.50.970:FF:000045">
    <property type="entry name" value="Transketolase"/>
    <property type="match status" value="1"/>
</dbReference>
<dbReference type="PROSITE" id="PS00802">
    <property type="entry name" value="TRANSKETOLASE_2"/>
    <property type="match status" value="1"/>
</dbReference>
<dbReference type="InterPro" id="IPR005474">
    <property type="entry name" value="Transketolase_N"/>
</dbReference>
<dbReference type="Proteomes" id="UP000004662">
    <property type="component" value="Chromosome"/>
</dbReference>
<dbReference type="InterPro" id="IPR055152">
    <property type="entry name" value="Transketolase-like_C_2"/>
</dbReference>
<dbReference type="InterPro" id="IPR009014">
    <property type="entry name" value="Transketo_C/PFOR_II"/>
</dbReference>
<protein>
    <recommendedName>
        <fullName evidence="6 13">Transketolase</fullName>
        <ecNumber evidence="6 13">2.2.1.1</ecNumber>
    </recommendedName>
</protein>
<feature type="binding site" evidence="16">
    <location>
        <begin position="118"/>
        <end position="120"/>
    </location>
    <ligand>
        <name>thiamine diphosphate</name>
        <dbReference type="ChEBI" id="CHEBI:58937"/>
    </ligand>
</feature>
<dbReference type="GO" id="GO:0046872">
    <property type="term" value="F:metal ion binding"/>
    <property type="evidence" value="ECO:0007669"/>
    <property type="project" value="UniProtKB-KW"/>
</dbReference>
<feature type="site" description="Important for catalytic activity" evidence="18">
    <location>
        <position position="31"/>
    </location>
</feature>
<evidence type="ECO:0000313" key="21">
    <source>
        <dbReference type="Proteomes" id="UP000004662"/>
    </source>
</evidence>
<feature type="binding site" evidence="15">
    <location>
        <position position="518"/>
    </location>
    <ligand>
        <name>substrate</name>
    </ligand>
</feature>
<evidence type="ECO:0000256" key="17">
    <source>
        <dbReference type="PIRSR" id="PIRSR605478-4"/>
    </source>
</evidence>
<dbReference type="OrthoDB" id="8732661at2"/>
<keyword evidence="7 20" id="KW-0808">Transferase</keyword>
<comment type="cofactor">
    <cofactor evidence="1">
        <name>Ca(2+)</name>
        <dbReference type="ChEBI" id="CHEBI:29108"/>
    </cofactor>
</comment>
<feature type="active site" description="Proton donor" evidence="14">
    <location>
        <position position="409"/>
    </location>
</feature>
<dbReference type="HOGENOM" id="CLU_009227_0_0_7"/>
<feature type="binding site" evidence="16">
    <location>
        <position position="261"/>
    </location>
    <ligand>
        <name>thiamine diphosphate</name>
        <dbReference type="ChEBI" id="CHEBI:58937"/>
    </ligand>
</feature>